<proteinExistence type="predicted"/>
<dbReference type="AlphaFoldDB" id="X0ZY52"/>
<feature type="non-terminal residue" evidence="1">
    <location>
        <position position="106"/>
    </location>
</feature>
<comment type="caution">
    <text evidence="1">The sequence shown here is derived from an EMBL/GenBank/DDBJ whole genome shotgun (WGS) entry which is preliminary data.</text>
</comment>
<sequence>MLCVSADITAAQDDAIVNLSDPNVRKQQVERLAGQSQQRKADAWQIAKSQGWIPKELIGDRIFELMAIDGDRVYVYKTCNVNAAISIGANLIRNTLPYNVNGAGLI</sequence>
<accession>X0ZY52</accession>
<name>X0ZY52_9ZZZZ</name>
<evidence type="ECO:0000313" key="1">
    <source>
        <dbReference type="EMBL" id="GAG52946.1"/>
    </source>
</evidence>
<protein>
    <submittedName>
        <fullName evidence="1">Uncharacterized protein</fullName>
    </submittedName>
</protein>
<dbReference type="EMBL" id="BARS01052347">
    <property type="protein sequence ID" value="GAG52946.1"/>
    <property type="molecule type" value="Genomic_DNA"/>
</dbReference>
<gene>
    <name evidence="1" type="ORF">S01H1_77837</name>
</gene>
<reference evidence="1" key="1">
    <citation type="journal article" date="2014" name="Front. Microbiol.">
        <title>High frequency of phylogenetically diverse reductive dehalogenase-homologous genes in deep subseafloor sedimentary metagenomes.</title>
        <authorList>
            <person name="Kawai M."/>
            <person name="Futagami T."/>
            <person name="Toyoda A."/>
            <person name="Takaki Y."/>
            <person name="Nishi S."/>
            <person name="Hori S."/>
            <person name="Arai W."/>
            <person name="Tsubouchi T."/>
            <person name="Morono Y."/>
            <person name="Uchiyama I."/>
            <person name="Ito T."/>
            <person name="Fujiyama A."/>
            <person name="Inagaki F."/>
            <person name="Takami H."/>
        </authorList>
    </citation>
    <scope>NUCLEOTIDE SEQUENCE</scope>
    <source>
        <strain evidence="1">Expedition CK06-06</strain>
    </source>
</reference>
<organism evidence="1">
    <name type="scientific">marine sediment metagenome</name>
    <dbReference type="NCBI Taxonomy" id="412755"/>
    <lineage>
        <taxon>unclassified sequences</taxon>
        <taxon>metagenomes</taxon>
        <taxon>ecological metagenomes</taxon>
    </lineage>
</organism>